<dbReference type="WBParaSite" id="MBELARI_LOCUS11720">
    <property type="protein sequence ID" value="MBELARI_LOCUS11720"/>
    <property type="gene ID" value="MBELARI_LOCUS11720"/>
</dbReference>
<reference evidence="6" key="1">
    <citation type="submission" date="2024-02" db="UniProtKB">
        <authorList>
            <consortium name="WormBaseParasite"/>
        </authorList>
    </citation>
    <scope>IDENTIFICATION</scope>
</reference>
<feature type="coiled-coil region" evidence="4">
    <location>
        <begin position="1"/>
        <end position="33"/>
    </location>
</feature>
<dbReference type="GO" id="GO:0006401">
    <property type="term" value="P:RNA catabolic process"/>
    <property type="evidence" value="ECO:0007669"/>
    <property type="project" value="InterPro"/>
</dbReference>
<dbReference type="InterPro" id="IPR039226">
    <property type="entry name" value="Ski3/TTC37"/>
</dbReference>
<dbReference type="Gene3D" id="1.25.40.10">
    <property type="entry name" value="Tetratricopeptide repeat domain"/>
    <property type="match status" value="3"/>
</dbReference>
<keyword evidence="5" id="KW-1185">Reference proteome</keyword>
<keyword evidence="4" id="KW-0175">Coiled coil</keyword>
<dbReference type="PROSITE" id="PS50005">
    <property type="entry name" value="TPR"/>
    <property type="match status" value="1"/>
</dbReference>
<keyword evidence="2 3" id="KW-0802">TPR repeat</keyword>
<proteinExistence type="predicted"/>
<dbReference type="GO" id="GO:0055087">
    <property type="term" value="C:Ski complex"/>
    <property type="evidence" value="ECO:0007669"/>
    <property type="project" value="InterPro"/>
</dbReference>
<dbReference type="Pfam" id="PF13432">
    <property type="entry name" value="TPR_16"/>
    <property type="match status" value="1"/>
</dbReference>
<protein>
    <submittedName>
        <fullName evidence="6">Uncharacterized protein</fullName>
    </submittedName>
</protein>
<evidence type="ECO:0000256" key="1">
    <source>
        <dbReference type="ARBA" id="ARBA00022737"/>
    </source>
</evidence>
<evidence type="ECO:0000313" key="5">
    <source>
        <dbReference type="Proteomes" id="UP000887575"/>
    </source>
</evidence>
<accession>A0AAF3ECN4</accession>
<dbReference type="Proteomes" id="UP000887575">
    <property type="component" value="Unassembled WGS sequence"/>
</dbReference>
<evidence type="ECO:0000313" key="6">
    <source>
        <dbReference type="WBParaSite" id="MBELARI_LOCUS11720"/>
    </source>
</evidence>
<dbReference type="InterPro" id="IPR019734">
    <property type="entry name" value="TPR_rpt"/>
</dbReference>
<evidence type="ECO:0000256" key="3">
    <source>
        <dbReference type="PROSITE-ProRule" id="PRU00339"/>
    </source>
</evidence>
<dbReference type="SMART" id="SM00028">
    <property type="entry name" value="TPR"/>
    <property type="match status" value="7"/>
</dbReference>
<evidence type="ECO:0000256" key="4">
    <source>
        <dbReference type="SAM" id="Coils"/>
    </source>
</evidence>
<keyword evidence="1" id="KW-0677">Repeat</keyword>
<name>A0AAF3ECN4_9BILA</name>
<dbReference type="InterPro" id="IPR011990">
    <property type="entry name" value="TPR-like_helical_dom_sf"/>
</dbReference>
<evidence type="ECO:0000256" key="2">
    <source>
        <dbReference type="ARBA" id="ARBA00022803"/>
    </source>
</evidence>
<dbReference type="PANTHER" id="PTHR15704:SF7">
    <property type="entry name" value="SUPERKILLER COMPLEX PROTEIN 3"/>
    <property type="match status" value="1"/>
</dbReference>
<dbReference type="AlphaFoldDB" id="A0AAF3ECN4"/>
<dbReference type="SUPFAM" id="SSF48452">
    <property type="entry name" value="TPR-like"/>
    <property type="match status" value="2"/>
</dbReference>
<feature type="repeat" description="TPR" evidence="3">
    <location>
        <begin position="543"/>
        <end position="576"/>
    </location>
</feature>
<dbReference type="PANTHER" id="PTHR15704">
    <property type="entry name" value="SUPERKILLER 3 PROTEIN-RELATED"/>
    <property type="match status" value="1"/>
</dbReference>
<organism evidence="5 6">
    <name type="scientific">Mesorhabditis belari</name>
    <dbReference type="NCBI Taxonomy" id="2138241"/>
    <lineage>
        <taxon>Eukaryota</taxon>
        <taxon>Metazoa</taxon>
        <taxon>Ecdysozoa</taxon>
        <taxon>Nematoda</taxon>
        <taxon>Chromadorea</taxon>
        <taxon>Rhabditida</taxon>
        <taxon>Rhabditina</taxon>
        <taxon>Rhabditomorpha</taxon>
        <taxon>Rhabditoidea</taxon>
        <taxon>Rhabditidae</taxon>
        <taxon>Mesorhabditinae</taxon>
        <taxon>Mesorhabditis</taxon>
    </lineage>
</organism>
<sequence length="1117" mass="128182">MADVKALLKEAKKLLVEEKNEEAMELCEKAIEEGTKEYMVYCFAALANANQEYPGDASTHYFEAIKLDPSKPTAWQGLFKLYDTLGLPIDDRAIETAEKVMEFAENNEKREQAKQKRREYLWYLRKFSILKDDVGTKTDFLKQVATYMLERENKNETEKTLMLNCLKALDDELWKDQKLHLAFVCYQVGISKSYVDWEPEVLKFIKAHPQPNDWIRQKVEFLLHVSILTNGALSDELFTYYVETYNENKDDFPFSLFDAVANEEWEDATDVILEIPDASFSAYPMPPSIFSAIRVFYDDESYEKCLRLIAIALPQVNAEPTIKDALLGYKASSLYNMKSVESFRLGRQICPLPAKFELIDALLRLNLGEQVDEGTLEESENKQRLSIHRFLLSKEPEKAIPYIEKLKVSESFEDQVLLSDILFATEQDPLPYLVKIARERPRCSRAFYLIAACLKQKNSNKAKSCAEQAVKIRPTDEEYVKLLDDILIQNDSAASERIAVLGNLRTRPNWAHQRLYTLFLEIGKVDDAIHSLQHLIRVSPDDASYWMTLGQVYLQRGSLQAAANAYLEASKLRPEGEYQIPMLHVLLRLGQYTQIVEKCDEWRRKNEDSMKSEVSQIAIDIVHAQALFQIGKNAIGSEQIAHLNKIFTILDGVLEKRPPYATIYKLAAEVLTFCVDFNWEVLKEMKIPESFSIKSPADCLKLAASMSCIVLSLDRSSSAAWADMGIILTRRAQIEKTGELALKAIDFLKQAIRLAGDNEMRSMYWVKLAEATRIAEKPPNQQQHCLIRALELNRSNAEAWCSLAILFGKTGFHFSELSKRSFESAMKVDPECAVTWTGYAFLALSDSHVEGRDRAIVEDLRKTAVESFLQALTYKPAMVTVENLSDLLALSEYSIDPTSSRVDFERVLALQDRDGCTDASILRLALLTEQFGYFEDNTKLLDRLKSFPLAKYHRIRTQLLQSKCGEEQIPAELAPLAELAGSKTEELYDKMTTRLKYYQEIFAKLPTGENLASLCRLAEPPIHVPLIIAYLLFKKMEVPKQTETALHNMRPRHQLLDVWPTELDEEMSDELKYLEEDGEEPFRLKHRLAKELYNRLFELRQKWFAERPPVEKKTKNC</sequence>